<dbReference type="EMBL" id="BSXG01000086">
    <property type="protein sequence ID" value="GME39074.1"/>
    <property type="molecule type" value="Genomic_DNA"/>
</dbReference>
<gene>
    <name evidence="1" type="primary">g3875</name>
    <name evidence="1" type="ORF">NpPPO83_00003875</name>
</gene>
<protein>
    <submittedName>
        <fullName evidence="1">Sugar/inositol transporter</fullName>
    </submittedName>
</protein>
<organism evidence="1 2">
    <name type="scientific">Neofusicoccum parvum</name>
    <dbReference type="NCBI Taxonomy" id="310453"/>
    <lineage>
        <taxon>Eukaryota</taxon>
        <taxon>Fungi</taxon>
        <taxon>Dikarya</taxon>
        <taxon>Ascomycota</taxon>
        <taxon>Pezizomycotina</taxon>
        <taxon>Dothideomycetes</taxon>
        <taxon>Dothideomycetes incertae sedis</taxon>
        <taxon>Botryosphaeriales</taxon>
        <taxon>Botryosphaeriaceae</taxon>
        <taxon>Neofusicoccum</taxon>
    </lineage>
</organism>
<evidence type="ECO:0000313" key="2">
    <source>
        <dbReference type="Proteomes" id="UP001165186"/>
    </source>
</evidence>
<comment type="caution">
    <text evidence="1">The sequence shown here is derived from an EMBL/GenBank/DDBJ whole genome shotgun (WGS) entry which is preliminary data.</text>
</comment>
<proteinExistence type="predicted"/>
<dbReference type="Proteomes" id="UP001165186">
    <property type="component" value="Unassembled WGS sequence"/>
</dbReference>
<evidence type="ECO:0000313" key="1">
    <source>
        <dbReference type="EMBL" id="GME39074.1"/>
    </source>
</evidence>
<reference evidence="1" key="1">
    <citation type="submission" date="2024-09" db="EMBL/GenBank/DDBJ databases">
        <title>Draft Genome Sequences of Neofusicoccum parvum.</title>
        <authorList>
            <person name="Ashida A."/>
            <person name="Camagna M."/>
            <person name="Tanaka A."/>
            <person name="Takemoto D."/>
        </authorList>
    </citation>
    <scope>NUCLEOTIDE SEQUENCE</scope>
    <source>
        <strain evidence="1">PPO83</strain>
    </source>
</reference>
<keyword evidence="2" id="KW-1185">Reference proteome</keyword>
<name>A0ACB5SG61_9PEZI</name>
<sequence length="442" mass="47536">MGLGSNDAGVDPRPPAPSPSPSPGSDGDRRSRHADLAAAPAPPPHPRALPEPAKSLPAKRRLSAADAASPNDGSKRPRTTARGPNTYPRKRALVACHTCRAKKTKCDNQRPSCGSCLSLACSCSYADASVDHSSFDTASLAILDRLNYAVSLLEAQSSQPTPQPAVVPQSPVDESAHEVELLEQSVAAATSAAHLLDWPIFEHKHGREALDAAVLSHSAGIPADYPGAGTDLDEPAEMSDIQSAQRSSKPGRGIHEEDVPALVQAFLENVHIKNPVLDSTDLKRWARAVREHGFGWSSRSCLLLVACALGALSSPFKPTLFLTSVSSTTSDSIQEAKDYTTAERYYNASRKRIGLLGNSLIAAQCMFLSGVYEMYSLRPLQAWTSFSRAGDIIQIYRMVKPDPTTPKFPSVISLEHRLYWSCLKSISSKPKSTNGFSTYLSH</sequence>
<accession>A0ACB5SG61</accession>